<dbReference type="InterPro" id="IPR007219">
    <property type="entry name" value="XnlR_reg_dom"/>
</dbReference>
<dbReference type="GO" id="GO:0003677">
    <property type="term" value="F:DNA binding"/>
    <property type="evidence" value="ECO:0007669"/>
    <property type="project" value="InterPro"/>
</dbReference>
<feature type="compositionally biased region" description="Basic and acidic residues" evidence="6">
    <location>
        <begin position="412"/>
        <end position="429"/>
    </location>
</feature>
<proteinExistence type="predicted"/>
<organism evidence="8 9">
    <name type="scientific">Rhodotorula paludigena</name>
    <dbReference type="NCBI Taxonomy" id="86838"/>
    <lineage>
        <taxon>Eukaryota</taxon>
        <taxon>Fungi</taxon>
        <taxon>Dikarya</taxon>
        <taxon>Basidiomycota</taxon>
        <taxon>Pucciniomycotina</taxon>
        <taxon>Microbotryomycetes</taxon>
        <taxon>Sporidiobolales</taxon>
        <taxon>Sporidiobolaceae</taxon>
        <taxon>Rhodotorula</taxon>
    </lineage>
</organism>
<feature type="compositionally biased region" description="Basic residues" evidence="6">
    <location>
        <begin position="433"/>
        <end position="442"/>
    </location>
</feature>
<feature type="compositionally biased region" description="Low complexity" evidence="6">
    <location>
        <begin position="83"/>
        <end position="96"/>
    </location>
</feature>
<feature type="compositionally biased region" description="Basic and acidic residues" evidence="6">
    <location>
        <begin position="37"/>
        <end position="50"/>
    </location>
</feature>
<evidence type="ECO:0000256" key="1">
    <source>
        <dbReference type="ARBA" id="ARBA00004123"/>
    </source>
</evidence>
<dbReference type="SMART" id="SM00906">
    <property type="entry name" value="Fungal_trans"/>
    <property type="match status" value="1"/>
</dbReference>
<comment type="caution">
    <text evidence="8">The sequence shown here is derived from an EMBL/GenBank/DDBJ whole genome shotgun (WGS) entry which is preliminary data.</text>
</comment>
<dbReference type="PANTHER" id="PTHR47338">
    <property type="entry name" value="ZN(II)2CYS6 TRANSCRIPTION FACTOR (EUROFUNG)-RELATED"/>
    <property type="match status" value="1"/>
</dbReference>
<feature type="compositionally biased region" description="Polar residues" evidence="6">
    <location>
        <begin position="127"/>
        <end position="137"/>
    </location>
</feature>
<evidence type="ECO:0000256" key="3">
    <source>
        <dbReference type="ARBA" id="ARBA00023015"/>
    </source>
</evidence>
<dbReference type="GO" id="GO:0000981">
    <property type="term" value="F:DNA-binding transcription factor activity, RNA polymerase II-specific"/>
    <property type="evidence" value="ECO:0007669"/>
    <property type="project" value="InterPro"/>
</dbReference>
<dbReference type="Proteomes" id="UP001342314">
    <property type="component" value="Unassembled WGS sequence"/>
</dbReference>
<comment type="subcellular location">
    <subcellularLocation>
        <location evidence="1">Nucleus</location>
    </subcellularLocation>
</comment>
<accession>A0AAV5GIX4</accession>
<dbReference type="PANTHER" id="PTHR47338:SF29">
    <property type="entry name" value="ZN(2)-C6 FUNGAL-TYPE DOMAIN-CONTAINING PROTEIN"/>
    <property type="match status" value="1"/>
</dbReference>
<feature type="region of interest" description="Disordered" evidence="6">
    <location>
        <begin position="405"/>
        <end position="451"/>
    </location>
</feature>
<sequence length="833" mass="88976">MPADRTSLLQSAGTAQRFTEAIASGQPLSSVGAHHPPSLERGKATAHDPSADDVQSPRALTARHGAGDAATLQSLAAQVAALKQQLREQQQQQQQQTETPDPSPPQLFDNTAAHAVASTSSLTLEGTPSFSYSSAQNGGPGTGNSGGAGFTPPDQAWDANLSSALGGGTAALEWPLGSTGPDLSDLAAAASSTPLFQTQLPSPTSASMFGALLPSAYPSDLPSPALFHRLLNVFFTKSHLVSGMVSERRFRHSLTFMTSLSSAGSADPRAPAPVLLHAIVATAAMLVPESFYADEPRYWLLNPLPDPLNSACFPGGLSSTGGSDPLGAHNHADQGPTTLASYHAKLAQSLLDASFQRGHQLLHVVQAAVLCCFCMYTEARFGDIWLVCGMTSRLAITVGLNHVRASGGGAARGDDDRDERDGGEFDPHTTRPGLRRAQRRLREKSMLAPTNDPEELAERAATFYMAMMTDRMSAAATGWAAAIDEAHTPPAQSDDPLTSPLYLHNPSFFFANPPHLTTMQQVYIKAFILLGRVVRFLQRAPEPVGSGWPKEPPEDLRETPGFRSLERTISHFRLSIPREYAYQYYSHDGLVGAPIENISFLVHSVLHIVTILMHEPFCLAADVDASQPSFVKCLDAAKAVVASVYELSGSSFEIGKLASFLNYLWAVAGRTLVRALALASRRNDLPAAAQLATDVKALIGAMQANKSRVGAVTALNLQRLLLHPFQILAESYSGPEPADNGPLGPFESHDESWPTPIVRPWLHRDHEEREQQNSNPVAEAEGRRAIWEILEGVQRSYGTGAVLETAQVAMGGLEGVVGADELAELTRSLGSAS</sequence>
<keyword evidence="3" id="KW-0805">Transcription regulation</keyword>
<reference evidence="8 9" key="1">
    <citation type="submission" date="2021-12" db="EMBL/GenBank/DDBJ databases">
        <title>High titer production of polyol ester of fatty acids by Rhodotorula paludigena BS15 towards product separation-free biomass refinery.</title>
        <authorList>
            <person name="Mano J."/>
            <person name="Ono H."/>
            <person name="Tanaka T."/>
            <person name="Naito K."/>
            <person name="Sushida H."/>
            <person name="Ike M."/>
            <person name="Tokuyasu K."/>
            <person name="Kitaoka M."/>
        </authorList>
    </citation>
    <scope>NUCLEOTIDE SEQUENCE [LARGE SCALE GENOMIC DNA]</scope>
    <source>
        <strain evidence="8 9">BS15</strain>
    </source>
</reference>
<evidence type="ECO:0000256" key="6">
    <source>
        <dbReference type="SAM" id="MobiDB-lite"/>
    </source>
</evidence>
<gene>
    <name evidence="8" type="ORF">Rhopal_002406-T1</name>
</gene>
<keyword evidence="5" id="KW-0539">Nucleus</keyword>
<evidence type="ECO:0000259" key="7">
    <source>
        <dbReference type="SMART" id="SM00906"/>
    </source>
</evidence>
<dbReference type="Pfam" id="PF04082">
    <property type="entry name" value="Fungal_trans"/>
    <property type="match status" value="1"/>
</dbReference>
<name>A0AAV5GIX4_9BASI</name>
<feature type="compositionally biased region" description="Gly residues" evidence="6">
    <location>
        <begin position="138"/>
        <end position="149"/>
    </location>
</feature>
<evidence type="ECO:0000256" key="5">
    <source>
        <dbReference type="ARBA" id="ARBA00023242"/>
    </source>
</evidence>
<dbReference type="EMBL" id="BQKY01000005">
    <property type="protein sequence ID" value="GJN89426.1"/>
    <property type="molecule type" value="Genomic_DNA"/>
</dbReference>
<dbReference type="AlphaFoldDB" id="A0AAV5GIX4"/>
<feature type="region of interest" description="Disordered" evidence="6">
    <location>
        <begin position="83"/>
        <end position="109"/>
    </location>
</feature>
<dbReference type="GO" id="GO:0005634">
    <property type="term" value="C:nucleus"/>
    <property type="evidence" value="ECO:0007669"/>
    <property type="project" value="UniProtKB-SubCell"/>
</dbReference>
<evidence type="ECO:0000256" key="2">
    <source>
        <dbReference type="ARBA" id="ARBA00022723"/>
    </source>
</evidence>
<evidence type="ECO:0000313" key="9">
    <source>
        <dbReference type="Proteomes" id="UP001342314"/>
    </source>
</evidence>
<keyword evidence="2" id="KW-0479">Metal-binding</keyword>
<feature type="region of interest" description="Disordered" evidence="6">
    <location>
        <begin position="127"/>
        <end position="162"/>
    </location>
</feature>
<dbReference type="InterPro" id="IPR050815">
    <property type="entry name" value="TF_fung"/>
</dbReference>
<dbReference type="GO" id="GO:0006351">
    <property type="term" value="P:DNA-templated transcription"/>
    <property type="evidence" value="ECO:0007669"/>
    <property type="project" value="InterPro"/>
</dbReference>
<evidence type="ECO:0000256" key="4">
    <source>
        <dbReference type="ARBA" id="ARBA00023163"/>
    </source>
</evidence>
<keyword evidence="9" id="KW-1185">Reference proteome</keyword>
<dbReference type="GO" id="GO:0008270">
    <property type="term" value="F:zinc ion binding"/>
    <property type="evidence" value="ECO:0007669"/>
    <property type="project" value="InterPro"/>
</dbReference>
<protein>
    <recommendedName>
        <fullName evidence="7">Xylanolytic transcriptional activator regulatory domain-containing protein</fullName>
    </recommendedName>
</protein>
<dbReference type="CDD" id="cd12148">
    <property type="entry name" value="fungal_TF_MHR"/>
    <property type="match status" value="1"/>
</dbReference>
<evidence type="ECO:0000313" key="8">
    <source>
        <dbReference type="EMBL" id="GJN89426.1"/>
    </source>
</evidence>
<feature type="domain" description="Xylanolytic transcriptional activator regulatory" evidence="7">
    <location>
        <begin position="384"/>
        <end position="496"/>
    </location>
</feature>
<feature type="region of interest" description="Disordered" evidence="6">
    <location>
        <begin position="23"/>
        <end position="66"/>
    </location>
</feature>
<keyword evidence="4" id="KW-0804">Transcription</keyword>